<dbReference type="PANTHER" id="PTHR43433">
    <property type="entry name" value="HYDROLASE, ALPHA/BETA FOLD FAMILY PROTEIN"/>
    <property type="match status" value="1"/>
</dbReference>
<dbReference type="InterPro" id="IPR050471">
    <property type="entry name" value="AB_hydrolase"/>
</dbReference>
<evidence type="ECO:0000313" key="3">
    <source>
        <dbReference type="EMBL" id="MDT3403326.1"/>
    </source>
</evidence>
<feature type="chain" id="PRO_5045096341" evidence="1">
    <location>
        <begin position="23"/>
        <end position="291"/>
    </location>
</feature>
<feature type="domain" description="AB hydrolase-1" evidence="2">
    <location>
        <begin position="61"/>
        <end position="168"/>
    </location>
</feature>
<evidence type="ECO:0000256" key="1">
    <source>
        <dbReference type="SAM" id="SignalP"/>
    </source>
</evidence>
<reference evidence="4" key="1">
    <citation type="submission" date="2023-07" db="EMBL/GenBank/DDBJ databases">
        <title>Functional and genomic diversity of the sorghum phyllosphere microbiome.</title>
        <authorList>
            <person name="Shade A."/>
        </authorList>
    </citation>
    <scope>NUCLEOTIDE SEQUENCE [LARGE SCALE GENOMIC DNA]</scope>
    <source>
        <strain evidence="4">SORGH_AS_0422</strain>
    </source>
</reference>
<dbReference type="InterPro" id="IPR000073">
    <property type="entry name" value="AB_hydrolase_1"/>
</dbReference>
<comment type="caution">
    <text evidence="3">The sequence shown here is derived from an EMBL/GenBank/DDBJ whole genome shotgun (WGS) entry which is preliminary data.</text>
</comment>
<dbReference type="PROSITE" id="PS51257">
    <property type="entry name" value="PROKAR_LIPOPROTEIN"/>
    <property type="match status" value="1"/>
</dbReference>
<accession>A0ABU3GV29</accession>
<dbReference type="Proteomes" id="UP001258315">
    <property type="component" value="Unassembled WGS sequence"/>
</dbReference>
<dbReference type="InterPro" id="IPR029058">
    <property type="entry name" value="AB_hydrolase_fold"/>
</dbReference>
<dbReference type="Pfam" id="PF00561">
    <property type="entry name" value="Abhydrolase_1"/>
    <property type="match status" value="1"/>
</dbReference>
<dbReference type="Gene3D" id="3.40.50.1820">
    <property type="entry name" value="alpha/beta hydrolase"/>
    <property type="match status" value="1"/>
</dbReference>
<name>A0ABU3GV29_9SPHI</name>
<keyword evidence="1" id="KW-0732">Signal</keyword>
<gene>
    <name evidence="3" type="ORF">QE417_002398</name>
</gene>
<dbReference type="SUPFAM" id="SSF53474">
    <property type="entry name" value="alpha/beta-Hydrolases"/>
    <property type="match status" value="1"/>
</dbReference>
<organism evidence="3 4">
    <name type="scientific">Mucilaginibacter terrae</name>
    <dbReference type="NCBI Taxonomy" id="1955052"/>
    <lineage>
        <taxon>Bacteria</taxon>
        <taxon>Pseudomonadati</taxon>
        <taxon>Bacteroidota</taxon>
        <taxon>Sphingobacteriia</taxon>
        <taxon>Sphingobacteriales</taxon>
        <taxon>Sphingobacteriaceae</taxon>
        <taxon>Mucilaginibacter</taxon>
    </lineage>
</organism>
<evidence type="ECO:0000313" key="4">
    <source>
        <dbReference type="Proteomes" id="UP001258315"/>
    </source>
</evidence>
<keyword evidence="4" id="KW-1185">Reference proteome</keyword>
<protein>
    <submittedName>
        <fullName evidence="3">Pimeloyl-ACP methyl ester carboxylesterase</fullName>
    </submittedName>
</protein>
<dbReference type="EMBL" id="JAVLVU010000001">
    <property type="protein sequence ID" value="MDT3403326.1"/>
    <property type="molecule type" value="Genomic_DNA"/>
</dbReference>
<proteinExistence type="predicted"/>
<feature type="signal peptide" evidence="1">
    <location>
        <begin position="1"/>
        <end position="22"/>
    </location>
</feature>
<dbReference type="RefSeq" id="WP_311950217.1">
    <property type="nucleotide sequence ID" value="NZ_JAVLVU010000001.1"/>
</dbReference>
<dbReference type="PANTHER" id="PTHR43433:SF5">
    <property type="entry name" value="AB HYDROLASE-1 DOMAIN-CONTAINING PROTEIN"/>
    <property type="match status" value="1"/>
</dbReference>
<sequence length="291" mass="32505">MTLYKQSLLIIAAILISCTANAQRKKVKANDEAFGNNKATGHYLNTRGIKLYYEIYSKGEPLLIMHANGGSINNFKGQIPYFAKNYQVILADSRAQGKTVDKADSLSYEMMADDMNALLDSLHLKQCYVIGWSDGSINALLMAMRHPDKVEKMVITGANLCPDTTALEPYVFNMISRQNKALADSVKKVKSPSAELKNEVKLWHMLAVQPNIKAEELRKIQAPVLVIGGDHDVVKPEHALLIAKSIPNAYLWIIPGAGHATPVYHEQEFNKTVEEFFKKPYQKIEGRGMLK</sequence>
<evidence type="ECO:0000259" key="2">
    <source>
        <dbReference type="Pfam" id="PF00561"/>
    </source>
</evidence>